<organism evidence="1 2">
    <name type="scientific">Bagarius yarrelli</name>
    <name type="common">Goonch</name>
    <name type="synonym">Bagrus yarrelli</name>
    <dbReference type="NCBI Taxonomy" id="175774"/>
    <lineage>
        <taxon>Eukaryota</taxon>
        <taxon>Metazoa</taxon>
        <taxon>Chordata</taxon>
        <taxon>Craniata</taxon>
        <taxon>Vertebrata</taxon>
        <taxon>Euteleostomi</taxon>
        <taxon>Actinopterygii</taxon>
        <taxon>Neopterygii</taxon>
        <taxon>Teleostei</taxon>
        <taxon>Ostariophysi</taxon>
        <taxon>Siluriformes</taxon>
        <taxon>Sisoridae</taxon>
        <taxon>Sisorinae</taxon>
        <taxon>Bagarius</taxon>
    </lineage>
</organism>
<gene>
    <name evidence="1" type="ORF">Baya_7362</name>
</gene>
<accession>A0A556U1U3</accession>
<protein>
    <submittedName>
        <fullName evidence="1">Uncharacterized protein</fullName>
    </submittedName>
</protein>
<dbReference type="AlphaFoldDB" id="A0A556U1U3"/>
<evidence type="ECO:0000313" key="2">
    <source>
        <dbReference type="Proteomes" id="UP000319801"/>
    </source>
</evidence>
<dbReference type="EMBL" id="VCAZ01000038">
    <property type="protein sequence ID" value="TSL89873.1"/>
    <property type="molecule type" value="Genomic_DNA"/>
</dbReference>
<dbReference type="Proteomes" id="UP000319801">
    <property type="component" value="Unassembled WGS sequence"/>
</dbReference>
<sequence length="84" mass="9331">MGRTQFLKLVAAEADRVLPSLLELEQKGSRDNQPRAALKADHFSHKLSVLTLLIEDEMICAVKGAIGSNSAEKKKREREREEAG</sequence>
<name>A0A556U1U3_BAGYA</name>
<reference evidence="1 2" key="1">
    <citation type="journal article" date="2019" name="Genome Biol. Evol.">
        <title>Whole-Genome Sequencing of the Giant Devil Catfish, Bagarius yarrelli.</title>
        <authorList>
            <person name="Jiang W."/>
            <person name="Lv Y."/>
            <person name="Cheng L."/>
            <person name="Yang K."/>
            <person name="Chao B."/>
            <person name="Wang X."/>
            <person name="Li Y."/>
            <person name="Pan X."/>
            <person name="You X."/>
            <person name="Zhang Y."/>
            <person name="Yang J."/>
            <person name="Li J."/>
            <person name="Zhang X."/>
            <person name="Liu S."/>
            <person name="Sun C."/>
            <person name="Yang J."/>
            <person name="Shi Q."/>
        </authorList>
    </citation>
    <scope>NUCLEOTIDE SEQUENCE [LARGE SCALE GENOMIC DNA]</scope>
    <source>
        <strain evidence="1">JWS20170419001</strain>
        <tissue evidence="1">Muscle</tissue>
    </source>
</reference>
<evidence type="ECO:0000313" key="1">
    <source>
        <dbReference type="EMBL" id="TSL89873.1"/>
    </source>
</evidence>
<comment type="caution">
    <text evidence="1">The sequence shown here is derived from an EMBL/GenBank/DDBJ whole genome shotgun (WGS) entry which is preliminary data.</text>
</comment>
<keyword evidence="2" id="KW-1185">Reference proteome</keyword>
<proteinExistence type="predicted"/>